<evidence type="ECO:0000259" key="3">
    <source>
        <dbReference type="Pfam" id="PF03061"/>
    </source>
</evidence>
<dbReference type="PANTHER" id="PTHR43240:SF5">
    <property type="entry name" value="1,4-DIHYDROXY-2-NAPHTHOYL-COA THIOESTERASE 1"/>
    <property type="match status" value="1"/>
</dbReference>
<keyword evidence="2" id="KW-0378">Hydrolase</keyword>
<dbReference type="NCBIfam" id="TIGR00369">
    <property type="entry name" value="unchar_dom_1"/>
    <property type="match status" value="1"/>
</dbReference>
<accession>A0A5B8Y8G9</accession>
<organism evidence="4 5">
    <name type="scientific">Persicimonas caeni</name>
    <dbReference type="NCBI Taxonomy" id="2292766"/>
    <lineage>
        <taxon>Bacteria</taxon>
        <taxon>Deltaproteobacteria</taxon>
        <taxon>Bradymonadales</taxon>
        <taxon>Bradymonadaceae</taxon>
        <taxon>Persicimonas</taxon>
    </lineage>
</organism>
<dbReference type="OrthoDB" id="9813282at2"/>
<reference evidence="4 5" key="1">
    <citation type="submission" date="2019-06" db="EMBL/GenBank/DDBJ databases">
        <title>Persicimonas caeni gen. nov., sp. nov., a predatory bacterium isolated from solar saltern.</title>
        <authorList>
            <person name="Wang S."/>
        </authorList>
    </citation>
    <scope>NUCLEOTIDE SEQUENCE [LARGE SCALE GENOMIC DNA]</scope>
    <source>
        <strain evidence="4 5">YN101</strain>
    </source>
</reference>
<gene>
    <name evidence="4" type="ORF">FIV42_20570</name>
</gene>
<evidence type="ECO:0000256" key="1">
    <source>
        <dbReference type="ARBA" id="ARBA00008324"/>
    </source>
</evidence>
<dbReference type="InterPro" id="IPR006683">
    <property type="entry name" value="Thioestr_dom"/>
</dbReference>
<evidence type="ECO:0000313" key="5">
    <source>
        <dbReference type="Proteomes" id="UP000315995"/>
    </source>
</evidence>
<dbReference type="EMBL" id="CP041186">
    <property type="protein sequence ID" value="QDG53050.1"/>
    <property type="molecule type" value="Genomic_DNA"/>
</dbReference>
<name>A0A4Y6PXT1_PERCE</name>
<dbReference type="Pfam" id="PF03061">
    <property type="entry name" value="4HBT"/>
    <property type="match status" value="1"/>
</dbReference>
<dbReference type="AlphaFoldDB" id="A0A4Y6PXT1"/>
<evidence type="ECO:0000313" key="4">
    <source>
        <dbReference type="EMBL" id="QDG53050.1"/>
    </source>
</evidence>
<dbReference type="PANTHER" id="PTHR43240">
    <property type="entry name" value="1,4-DIHYDROXY-2-NAPHTHOYL-COA THIOESTERASE 1"/>
    <property type="match status" value="1"/>
</dbReference>
<feature type="domain" description="Thioesterase" evidence="3">
    <location>
        <begin position="61"/>
        <end position="135"/>
    </location>
</feature>
<dbReference type="InterPro" id="IPR003736">
    <property type="entry name" value="PAAI_dom"/>
</dbReference>
<dbReference type="GO" id="GO:0005829">
    <property type="term" value="C:cytosol"/>
    <property type="evidence" value="ECO:0007669"/>
    <property type="project" value="TreeGrafter"/>
</dbReference>
<evidence type="ECO:0000256" key="2">
    <source>
        <dbReference type="ARBA" id="ARBA00022801"/>
    </source>
</evidence>
<sequence length="153" mass="16860">MSEQFMTLALSAGTDSERWIELFDQSREFTAAGAHDVRLVDIDADRAVLEMPIGDHARQPYGLLHGGVSMMLAESAASMHSCWGVDLTEVAPVGVEINGSHLSSAREGTVRAVCTVIKRGETMIRHHVEIIHVDSGRLLSDVRVTNFYKRLRS</sequence>
<dbReference type="Gene3D" id="3.10.129.10">
    <property type="entry name" value="Hotdog Thioesterase"/>
    <property type="match status" value="1"/>
</dbReference>
<dbReference type="CDD" id="cd03443">
    <property type="entry name" value="PaaI_thioesterase"/>
    <property type="match status" value="1"/>
</dbReference>
<comment type="similarity">
    <text evidence="1">Belongs to the thioesterase PaaI family.</text>
</comment>
<dbReference type="Proteomes" id="UP000315995">
    <property type="component" value="Chromosome"/>
</dbReference>
<dbReference type="SUPFAM" id="SSF54637">
    <property type="entry name" value="Thioesterase/thiol ester dehydrase-isomerase"/>
    <property type="match status" value="1"/>
</dbReference>
<accession>A0A4Y6PXT1</accession>
<dbReference type="InterPro" id="IPR029069">
    <property type="entry name" value="HotDog_dom_sf"/>
</dbReference>
<proteinExistence type="inferred from homology"/>
<dbReference type="GO" id="GO:0061522">
    <property type="term" value="F:1,4-dihydroxy-2-naphthoyl-CoA thioesterase activity"/>
    <property type="evidence" value="ECO:0007669"/>
    <property type="project" value="TreeGrafter"/>
</dbReference>
<keyword evidence="5" id="KW-1185">Reference proteome</keyword>
<protein>
    <submittedName>
        <fullName evidence="4">PaaI family thioesterase</fullName>
    </submittedName>
</protein>